<feature type="compositionally biased region" description="Basic and acidic residues" evidence="1">
    <location>
        <begin position="1"/>
        <end position="20"/>
    </location>
</feature>
<evidence type="ECO:0000313" key="4">
    <source>
        <dbReference type="Proteomes" id="UP000440513"/>
    </source>
</evidence>
<keyword evidence="2" id="KW-1133">Transmembrane helix</keyword>
<comment type="caution">
    <text evidence="3">The sequence shown here is derived from an EMBL/GenBank/DDBJ whole genome shotgun (WGS) entry which is preliminary data.</text>
</comment>
<proteinExistence type="predicted"/>
<dbReference type="Proteomes" id="UP000440513">
    <property type="component" value="Unassembled WGS sequence"/>
</dbReference>
<feature type="region of interest" description="Disordered" evidence="1">
    <location>
        <begin position="1"/>
        <end position="25"/>
    </location>
</feature>
<reference evidence="3 4" key="1">
    <citation type="submission" date="2019-08" db="EMBL/GenBank/DDBJ databases">
        <title>In-depth cultivation of the pig gut microbiome towards novel bacterial diversity and tailored functional studies.</title>
        <authorList>
            <person name="Wylensek D."/>
            <person name="Hitch T.C.A."/>
            <person name="Clavel T."/>
        </authorList>
    </citation>
    <scope>NUCLEOTIDE SEQUENCE [LARGE SCALE GENOMIC DNA]</scope>
    <source>
        <strain evidence="3 4">BSM-380-WT-5A</strain>
    </source>
</reference>
<evidence type="ECO:0000313" key="3">
    <source>
        <dbReference type="EMBL" id="MST65679.1"/>
    </source>
</evidence>
<sequence length="158" mass="18030">MEETGKEKRYSRDPEANQIKKRDRRRKKGSLTVEASLVVPLCVMILTFLLSLTFYVYLRCWYTQAGCEVSVQGSGYGVLEGRTGQEKAEKKWKTKRSESGFSGKGISGEITGNQKEVWVKITGKVPVWGRPHLEFETKIGQKIIRPVIFVRKVIAFRT</sequence>
<protein>
    <submittedName>
        <fullName evidence="3">Pilus assembly protein</fullName>
    </submittedName>
</protein>
<keyword evidence="2" id="KW-0472">Membrane</keyword>
<organism evidence="3 4">
    <name type="scientific">Oliverpabstia intestinalis</name>
    <dbReference type="NCBI Taxonomy" id="2606633"/>
    <lineage>
        <taxon>Bacteria</taxon>
        <taxon>Bacillati</taxon>
        <taxon>Bacillota</taxon>
        <taxon>Clostridia</taxon>
        <taxon>Lachnospirales</taxon>
        <taxon>Lachnospiraceae</taxon>
        <taxon>Oliverpabstia</taxon>
    </lineage>
</organism>
<name>A0A7X2TKI8_9FIRM</name>
<feature type="transmembrane region" description="Helical" evidence="2">
    <location>
        <begin position="31"/>
        <end position="58"/>
    </location>
</feature>
<dbReference type="AlphaFoldDB" id="A0A7X2TKI8"/>
<accession>A0A7X2TKI8</accession>
<keyword evidence="4" id="KW-1185">Reference proteome</keyword>
<evidence type="ECO:0000256" key="2">
    <source>
        <dbReference type="SAM" id="Phobius"/>
    </source>
</evidence>
<keyword evidence="2" id="KW-0812">Transmembrane</keyword>
<gene>
    <name evidence="3" type="ORF">FYJ57_02780</name>
</gene>
<evidence type="ECO:0000256" key="1">
    <source>
        <dbReference type="SAM" id="MobiDB-lite"/>
    </source>
</evidence>
<dbReference type="RefSeq" id="WP_154431447.1">
    <property type="nucleotide sequence ID" value="NZ_JBQHQP010000008.1"/>
</dbReference>
<dbReference type="EMBL" id="VUMS01000004">
    <property type="protein sequence ID" value="MST65679.1"/>
    <property type="molecule type" value="Genomic_DNA"/>
</dbReference>